<feature type="compositionally biased region" description="Low complexity" evidence="2">
    <location>
        <begin position="151"/>
        <end position="160"/>
    </location>
</feature>
<keyword evidence="1" id="KW-0175">Coiled coil</keyword>
<reference evidence="4" key="1">
    <citation type="submission" date="2017-02" db="EMBL/GenBank/DDBJ databases">
        <authorList>
            <person name="Varghese N."/>
            <person name="Submissions S."/>
        </authorList>
    </citation>
    <scope>NUCLEOTIDE SEQUENCE [LARGE SCALE GENOMIC DNA]</scope>
    <source>
        <strain evidence="4">R11H</strain>
    </source>
</reference>
<dbReference type="RefSeq" id="WP_079638128.1">
    <property type="nucleotide sequence ID" value="NZ_FUYP01000007.1"/>
</dbReference>
<proteinExistence type="predicted"/>
<evidence type="ECO:0000313" key="3">
    <source>
        <dbReference type="EMBL" id="SKB50547.1"/>
    </source>
</evidence>
<protein>
    <submittedName>
        <fullName evidence="3">Uncharacterized protein</fullName>
    </submittedName>
</protein>
<keyword evidence="4" id="KW-1185">Reference proteome</keyword>
<accession>A0A1T5BTR5</accession>
<feature type="region of interest" description="Disordered" evidence="2">
    <location>
        <begin position="151"/>
        <end position="184"/>
    </location>
</feature>
<dbReference type="Proteomes" id="UP000190044">
    <property type="component" value="Unassembled WGS sequence"/>
</dbReference>
<name>A0A1T5BTR5_9SPHN</name>
<dbReference type="OrthoDB" id="7391128at2"/>
<evidence type="ECO:0000256" key="2">
    <source>
        <dbReference type="SAM" id="MobiDB-lite"/>
    </source>
</evidence>
<organism evidence="3 4">
    <name type="scientific">Sphingopyxis flava</name>
    <dbReference type="NCBI Taxonomy" id="1507287"/>
    <lineage>
        <taxon>Bacteria</taxon>
        <taxon>Pseudomonadati</taxon>
        <taxon>Pseudomonadota</taxon>
        <taxon>Alphaproteobacteria</taxon>
        <taxon>Sphingomonadales</taxon>
        <taxon>Sphingomonadaceae</taxon>
        <taxon>Sphingopyxis</taxon>
    </lineage>
</organism>
<sequence>MLMAARKLQGIGLVLLVLIFAMMLYPVSLKVAATRSELAQINKQIASARDNIRYLESELAVRASMRQLEQWNAESFGYSAPTAEQYLSSERQLASLDRLPRAKGANDVAPVLMAMVSPVAAPASAEPAPAAAEPAPAATAAAVKPAPKKAAATKAAAPKPIQLAQADTQAAVRADTSPRLAHSRRQEQLRLIEDQLLSDSTLAALKRGAAAEAAGGR</sequence>
<dbReference type="EMBL" id="FUYP01000007">
    <property type="protein sequence ID" value="SKB50547.1"/>
    <property type="molecule type" value="Genomic_DNA"/>
</dbReference>
<evidence type="ECO:0000256" key="1">
    <source>
        <dbReference type="SAM" id="Coils"/>
    </source>
</evidence>
<evidence type="ECO:0000313" key="4">
    <source>
        <dbReference type="Proteomes" id="UP000190044"/>
    </source>
</evidence>
<gene>
    <name evidence="3" type="ORF">SAMN06295937_1007123</name>
</gene>
<feature type="coiled-coil region" evidence="1">
    <location>
        <begin position="31"/>
        <end position="58"/>
    </location>
</feature>
<dbReference type="AlphaFoldDB" id="A0A1T5BTR5"/>